<dbReference type="Pfam" id="PF07690">
    <property type="entry name" value="MFS_1"/>
    <property type="match status" value="1"/>
</dbReference>
<proteinExistence type="predicted"/>
<dbReference type="GO" id="GO:0005886">
    <property type="term" value="C:plasma membrane"/>
    <property type="evidence" value="ECO:0007669"/>
    <property type="project" value="UniProtKB-SubCell"/>
</dbReference>
<evidence type="ECO:0000256" key="1">
    <source>
        <dbReference type="ARBA" id="ARBA00004651"/>
    </source>
</evidence>
<name>A4XC80_SALTO</name>
<dbReference type="SUPFAM" id="SSF103473">
    <property type="entry name" value="MFS general substrate transporter"/>
    <property type="match status" value="1"/>
</dbReference>
<gene>
    <name evidence="8" type="ordered locus">Strop_4107</name>
</gene>
<comment type="subcellular location">
    <subcellularLocation>
        <location evidence="1">Cell membrane</location>
        <topology evidence="1">Multi-pass membrane protein</topology>
    </subcellularLocation>
</comment>
<dbReference type="GO" id="GO:0022857">
    <property type="term" value="F:transmembrane transporter activity"/>
    <property type="evidence" value="ECO:0007669"/>
    <property type="project" value="InterPro"/>
</dbReference>
<feature type="transmembrane region" description="Helical" evidence="6">
    <location>
        <begin position="169"/>
        <end position="192"/>
    </location>
</feature>
<keyword evidence="4 6" id="KW-0472">Membrane</keyword>
<keyword evidence="2 6" id="KW-0812">Transmembrane</keyword>
<dbReference type="PROSITE" id="PS50850">
    <property type="entry name" value="MFS"/>
    <property type="match status" value="1"/>
</dbReference>
<evidence type="ECO:0000259" key="7">
    <source>
        <dbReference type="PROSITE" id="PS50850"/>
    </source>
</evidence>
<feature type="transmembrane region" description="Helical" evidence="6">
    <location>
        <begin position="316"/>
        <end position="336"/>
    </location>
</feature>
<dbReference type="PANTHER" id="PTHR23523">
    <property type="match status" value="1"/>
</dbReference>
<feature type="transmembrane region" description="Helical" evidence="6">
    <location>
        <begin position="114"/>
        <end position="137"/>
    </location>
</feature>
<dbReference type="HOGENOM" id="CLU_038046_0_0_11"/>
<feature type="transmembrane region" description="Helical" evidence="6">
    <location>
        <begin position="282"/>
        <end position="304"/>
    </location>
</feature>
<protein>
    <submittedName>
        <fullName evidence="8">Major facilitator superfamily MFS_1</fullName>
    </submittedName>
</protein>
<feature type="domain" description="Major facilitator superfamily (MFS) profile" evidence="7">
    <location>
        <begin position="76"/>
        <end position="462"/>
    </location>
</feature>
<dbReference type="InterPro" id="IPR036259">
    <property type="entry name" value="MFS_trans_sf"/>
</dbReference>
<evidence type="ECO:0000313" key="9">
    <source>
        <dbReference type="Proteomes" id="UP000000235"/>
    </source>
</evidence>
<dbReference type="InterPro" id="IPR011701">
    <property type="entry name" value="MFS"/>
</dbReference>
<dbReference type="Proteomes" id="UP000000235">
    <property type="component" value="Chromosome"/>
</dbReference>
<keyword evidence="3 6" id="KW-1133">Transmembrane helix</keyword>
<dbReference type="InterPro" id="IPR020846">
    <property type="entry name" value="MFS_dom"/>
</dbReference>
<dbReference type="EMBL" id="CP000667">
    <property type="protein sequence ID" value="ABP56537.1"/>
    <property type="molecule type" value="Genomic_DNA"/>
</dbReference>
<evidence type="ECO:0000256" key="6">
    <source>
        <dbReference type="SAM" id="Phobius"/>
    </source>
</evidence>
<dbReference type="InterPro" id="IPR052524">
    <property type="entry name" value="MFS_Cyanate_Porter"/>
</dbReference>
<dbReference type="eggNOG" id="COG2807">
    <property type="taxonomic scope" value="Bacteria"/>
</dbReference>
<feature type="region of interest" description="Disordered" evidence="5">
    <location>
        <begin position="1"/>
        <end position="60"/>
    </location>
</feature>
<dbReference type="KEGG" id="stp:Strop_4107"/>
<feature type="transmembrane region" description="Helical" evidence="6">
    <location>
        <begin position="373"/>
        <end position="393"/>
    </location>
</feature>
<evidence type="ECO:0000256" key="5">
    <source>
        <dbReference type="SAM" id="MobiDB-lite"/>
    </source>
</evidence>
<feature type="transmembrane region" description="Helical" evidence="6">
    <location>
        <begin position="204"/>
        <end position="224"/>
    </location>
</feature>
<feature type="transmembrane region" description="Helical" evidence="6">
    <location>
        <begin position="236"/>
        <end position="254"/>
    </location>
</feature>
<dbReference type="AlphaFoldDB" id="A4XC80"/>
<reference evidence="9" key="1">
    <citation type="journal article" date="2007" name="Proc. Natl. Acad. Sci. U.S.A.">
        <title>Genome sequencing reveals complex secondary metabolome in the marine actinomycete Salinispora tropica.</title>
        <authorList>
            <person name="Udwary D.W."/>
            <person name="Zeigler L."/>
            <person name="Asolkar R.N."/>
            <person name="Singan V."/>
            <person name="Lapidus A."/>
            <person name="Fenical W."/>
            <person name="Jensen P.R."/>
            <person name="Moore B.S."/>
        </authorList>
    </citation>
    <scope>NUCLEOTIDE SEQUENCE [LARGE SCALE GENOMIC DNA]</scope>
    <source>
        <strain evidence="9">ATCC BAA-916 / DSM 44818 / CNB-440</strain>
    </source>
</reference>
<sequence length="466" mass="47688">MTPPPSTTSRRPCPPRESAFPEVAGRPRPQGPDPAGASVPNDVTMEGPDSRGSVATEGSPGAVATALAGERRAVRRGALVLVGIILVGANLRVAVTSLGALLDEVRTGLGLTGTMAGVVTMLPTIAFAGLGAITPWLVRRVAPARVLVVAMAVLAAGQVLRVATDSVLVFVLTSALALAGIAVANILLPLLVKQYFPHRTGLATGAYMMAMTTGMTVAAATAVPTAQAFGSWRAGLGVWAGLAAVAVLPWVPLARRARSVARQSTPTETATRVRVRPARTRLGWAMAVNFGTQSLSGYAIMGWLAQLYRDAGFPPATAGLLLAGVTALGVPVAFLMPTLAGRMRTLRPLVLSLAAASMLAYLGLALAPYDGALLWMALLALGQGAFPLVLTTIGLRARTAEGTVALSAFAQSTGYLIAALGPLLVGVLYGATGGWTVPVGFLISALAVQTGAGLVIARPRYIEDEG</sequence>
<organism evidence="8 9">
    <name type="scientific">Salinispora tropica (strain ATCC BAA-916 / DSM 44818 / JCM 13857 / NBRC 105044 / CNB-440)</name>
    <dbReference type="NCBI Taxonomy" id="369723"/>
    <lineage>
        <taxon>Bacteria</taxon>
        <taxon>Bacillati</taxon>
        <taxon>Actinomycetota</taxon>
        <taxon>Actinomycetes</taxon>
        <taxon>Micromonosporales</taxon>
        <taxon>Micromonosporaceae</taxon>
        <taxon>Salinispora</taxon>
    </lineage>
</organism>
<feature type="transmembrane region" description="Helical" evidence="6">
    <location>
        <begin position="144"/>
        <end position="163"/>
    </location>
</feature>
<dbReference type="Gene3D" id="1.20.1250.20">
    <property type="entry name" value="MFS general substrate transporter like domains"/>
    <property type="match status" value="2"/>
</dbReference>
<dbReference type="PANTHER" id="PTHR23523:SF2">
    <property type="entry name" value="2-NITROIMIDAZOLE TRANSPORTER"/>
    <property type="match status" value="1"/>
</dbReference>
<dbReference type="STRING" id="369723.Strop_4107"/>
<feature type="transmembrane region" description="Helical" evidence="6">
    <location>
        <begin position="405"/>
        <end position="429"/>
    </location>
</feature>
<feature type="transmembrane region" description="Helical" evidence="6">
    <location>
        <begin position="78"/>
        <end position="102"/>
    </location>
</feature>
<accession>A4XC80</accession>
<feature type="transmembrane region" description="Helical" evidence="6">
    <location>
        <begin position="435"/>
        <end position="457"/>
    </location>
</feature>
<feature type="transmembrane region" description="Helical" evidence="6">
    <location>
        <begin position="348"/>
        <end position="367"/>
    </location>
</feature>
<evidence type="ECO:0000256" key="2">
    <source>
        <dbReference type="ARBA" id="ARBA00022692"/>
    </source>
</evidence>
<evidence type="ECO:0000256" key="4">
    <source>
        <dbReference type="ARBA" id="ARBA00023136"/>
    </source>
</evidence>
<dbReference type="PATRIC" id="fig|369723.5.peg.4247"/>
<evidence type="ECO:0000256" key="3">
    <source>
        <dbReference type="ARBA" id="ARBA00022989"/>
    </source>
</evidence>
<evidence type="ECO:0000313" key="8">
    <source>
        <dbReference type="EMBL" id="ABP56537.1"/>
    </source>
</evidence>
<keyword evidence="9" id="KW-1185">Reference proteome</keyword>
<dbReference type="CDD" id="cd17339">
    <property type="entry name" value="MFS_NIMT_CynX_like"/>
    <property type="match status" value="1"/>
</dbReference>